<comment type="caution">
    <text evidence="1">The sequence shown here is derived from an EMBL/GenBank/DDBJ whole genome shotgun (WGS) entry which is preliminary data.</text>
</comment>
<keyword evidence="2" id="KW-1185">Reference proteome</keyword>
<dbReference type="AlphaFoldDB" id="A0A4R6QPT3"/>
<organism evidence="1 2">
    <name type="scientific">Roseateles toxinivorans</name>
    <dbReference type="NCBI Taxonomy" id="270368"/>
    <lineage>
        <taxon>Bacteria</taxon>
        <taxon>Pseudomonadati</taxon>
        <taxon>Pseudomonadota</taxon>
        <taxon>Betaproteobacteria</taxon>
        <taxon>Burkholderiales</taxon>
        <taxon>Sphaerotilaceae</taxon>
        <taxon>Roseateles</taxon>
    </lineage>
</organism>
<dbReference type="InterPro" id="IPR021276">
    <property type="entry name" value="DUF2855"/>
</dbReference>
<gene>
    <name evidence="1" type="ORF">DES47_102762</name>
</gene>
<name>A0A4R6QPT3_9BURK</name>
<accession>A0A4R6QPT3</accession>
<sequence length="374" mass="40424">MSTQTFVVRKDRLQSAELRSLPAAPLSEGQVRVHIDSFALTSNNITYAAFGEAMNYWRFFPVIGADGAADAAWGCIPVWGFGTVTESRHPDIAVGERLYGYFPMGSSVDLTPARVSPLSFSDSAPHRAELHPVYNQYTRCGADPFYTAESEDLQSLLRPLFTTSWLIDDFLADNDYFGAAGDPARPPLMLLSSASSKTAYGTAFQMARRGGIEVVGLTSSRNIAFCESLGCYSRVLSYEQLGEIAADAPAIYVDFAGNAALRKAVHAHCTALAYSSSIGGTHVAELGGGRDLAGPKPVLFFAPAQIKKRSGEWGPQVLGQRLVEAWQQFLATVGDKQRPWLQVQRHQGEAAVAAAYRDVLAGQGDPRIGHILSL</sequence>
<dbReference type="EMBL" id="SNXS01000002">
    <property type="protein sequence ID" value="TDP73016.1"/>
    <property type="molecule type" value="Genomic_DNA"/>
</dbReference>
<reference evidence="1 2" key="1">
    <citation type="submission" date="2019-03" db="EMBL/GenBank/DDBJ databases">
        <title>Genomic Encyclopedia of Type Strains, Phase IV (KMG-IV): sequencing the most valuable type-strain genomes for metagenomic binning, comparative biology and taxonomic classification.</title>
        <authorList>
            <person name="Goeker M."/>
        </authorList>
    </citation>
    <scope>NUCLEOTIDE SEQUENCE [LARGE SCALE GENOMIC DNA]</scope>
    <source>
        <strain evidence="1 2">DSM 16998</strain>
    </source>
</reference>
<dbReference type="Pfam" id="PF11017">
    <property type="entry name" value="DUF2855"/>
    <property type="match status" value="1"/>
</dbReference>
<dbReference type="RefSeq" id="WP_133700429.1">
    <property type="nucleotide sequence ID" value="NZ_SNXS01000002.1"/>
</dbReference>
<dbReference type="OrthoDB" id="8953110at2"/>
<evidence type="ECO:0000313" key="2">
    <source>
        <dbReference type="Proteomes" id="UP000295361"/>
    </source>
</evidence>
<proteinExistence type="predicted"/>
<dbReference type="InParanoid" id="A0A4R6QPT3"/>
<protein>
    <submittedName>
        <fullName evidence="1">Uncharacterized protein DUF2855</fullName>
    </submittedName>
</protein>
<dbReference type="Proteomes" id="UP000295361">
    <property type="component" value="Unassembled WGS sequence"/>
</dbReference>
<evidence type="ECO:0000313" key="1">
    <source>
        <dbReference type="EMBL" id="TDP73016.1"/>
    </source>
</evidence>